<dbReference type="EMBL" id="BARV01028110">
    <property type="protein sequence ID" value="GAI44676.1"/>
    <property type="molecule type" value="Genomic_DNA"/>
</dbReference>
<dbReference type="AlphaFoldDB" id="X1PQ81"/>
<protein>
    <submittedName>
        <fullName evidence="1">Uncharacterized protein</fullName>
    </submittedName>
</protein>
<evidence type="ECO:0000313" key="1">
    <source>
        <dbReference type="EMBL" id="GAI44676.1"/>
    </source>
</evidence>
<proteinExistence type="predicted"/>
<gene>
    <name evidence="1" type="ORF">S06H3_45086</name>
</gene>
<reference evidence="1" key="1">
    <citation type="journal article" date="2014" name="Front. Microbiol.">
        <title>High frequency of phylogenetically diverse reductive dehalogenase-homologous genes in deep subseafloor sedimentary metagenomes.</title>
        <authorList>
            <person name="Kawai M."/>
            <person name="Futagami T."/>
            <person name="Toyoda A."/>
            <person name="Takaki Y."/>
            <person name="Nishi S."/>
            <person name="Hori S."/>
            <person name="Arai W."/>
            <person name="Tsubouchi T."/>
            <person name="Morono Y."/>
            <person name="Uchiyama I."/>
            <person name="Ito T."/>
            <person name="Fujiyama A."/>
            <person name="Inagaki F."/>
            <person name="Takami H."/>
        </authorList>
    </citation>
    <scope>NUCLEOTIDE SEQUENCE</scope>
    <source>
        <strain evidence="1">Expedition CK06-06</strain>
    </source>
</reference>
<accession>X1PQ81</accession>
<sequence>MRAPGRLWELYRADDLPGFIKEWRRLNPGQSGAVQAWVDIALKDGAYADVEEEEDP</sequence>
<organism evidence="1">
    <name type="scientific">marine sediment metagenome</name>
    <dbReference type="NCBI Taxonomy" id="412755"/>
    <lineage>
        <taxon>unclassified sequences</taxon>
        <taxon>metagenomes</taxon>
        <taxon>ecological metagenomes</taxon>
    </lineage>
</organism>
<comment type="caution">
    <text evidence="1">The sequence shown here is derived from an EMBL/GenBank/DDBJ whole genome shotgun (WGS) entry which is preliminary data.</text>
</comment>
<name>X1PQ81_9ZZZZ</name>